<comment type="catalytic activity">
    <reaction evidence="1">
        <text>[protein]-peptidylproline (omega=180) = [protein]-peptidylproline (omega=0)</text>
        <dbReference type="Rhea" id="RHEA:16237"/>
        <dbReference type="Rhea" id="RHEA-COMP:10747"/>
        <dbReference type="Rhea" id="RHEA-COMP:10748"/>
        <dbReference type="ChEBI" id="CHEBI:83833"/>
        <dbReference type="ChEBI" id="CHEBI:83834"/>
        <dbReference type="EC" id="5.2.1.8"/>
    </reaction>
</comment>
<dbReference type="InterPro" id="IPR035979">
    <property type="entry name" value="RBD_domain_sf"/>
</dbReference>
<protein>
    <recommendedName>
        <fullName evidence="3">peptidylprolyl isomerase</fullName>
        <ecNumber evidence="3">5.2.1.8</ecNumber>
    </recommendedName>
</protein>
<evidence type="ECO:0000256" key="2">
    <source>
        <dbReference type="ARBA" id="ARBA00004123"/>
    </source>
</evidence>
<sequence length="118" mass="13587">LDQPVAEEGKTEEEQRKEIEAKDMAAQAQILEMVGDLHHADEKPPDNVLFVCKLNPDLEIIFSRFGKIKCCEIIRDRKTGASLQYAFIEFEEVNYLLNCLSFKTKAHCAIFLLWIENV</sequence>
<reference evidence="8" key="1">
    <citation type="submission" date="2016-06" db="UniProtKB">
        <authorList>
            <consortium name="WormBaseParasite"/>
        </authorList>
    </citation>
    <scope>IDENTIFICATION</scope>
</reference>
<proteinExistence type="predicted"/>
<dbReference type="Pfam" id="PF00076">
    <property type="entry name" value="RRM_1"/>
    <property type="match status" value="1"/>
</dbReference>
<dbReference type="AlphaFoldDB" id="A0A183E787"/>
<evidence type="ECO:0000256" key="3">
    <source>
        <dbReference type="ARBA" id="ARBA00013194"/>
    </source>
</evidence>
<dbReference type="WBParaSite" id="GPUH_0001685001-mRNA-1">
    <property type="protein sequence ID" value="GPUH_0001685001-mRNA-1"/>
    <property type="gene ID" value="GPUH_0001685001"/>
</dbReference>
<evidence type="ECO:0000256" key="6">
    <source>
        <dbReference type="ARBA" id="ARBA00023242"/>
    </source>
</evidence>
<dbReference type="Gene3D" id="3.30.70.330">
    <property type="match status" value="1"/>
</dbReference>
<dbReference type="EC" id="5.2.1.8" evidence="3"/>
<keyword evidence="6" id="KW-0539">Nucleus</keyword>
<evidence type="ECO:0000313" key="8">
    <source>
        <dbReference type="WBParaSite" id="GPUH_0001685001-mRNA-1"/>
    </source>
</evidence>
<keyword evidence="4" id="KW-0697">Rotamase</keyword>
<dbReference type="GO" id="GO:0003723">
    <property type="term" value="F:RNA binding"/>
    <property type="evidence" value="ECO:0007669"/>
    <property type="project" value="InterPro"/>
</dbReference>
<feature type="domain" description="RRM" evidence="7">
    <location>
        <begin position="57"/>
        <end position="100"/>
    </location>
</feature>
<name>A0A183E787_9BILA</name>
<dbReference type="InterPro" id="IPR035542">
    <property type="entry name" value="CRIP"/>
</dbReference>
<dbReference type="InterPro" id="IPR000504">
    <property type="entry name" value="RRM_dom"/>
</dbReference>
<keyword evidence="5" id="KW-0413">Isomerase</keyword>
<dbReference type="SUPFAM" id="SSF54928">
    <property type="entry name" value="RNA-binding domain, RBD"/>
    <property type="match status" value="1"/>
</dbReference>
<evidence type="ECO:0000256" key="1">
    <source>
        <dbReference type="ARBA" id="ARBA00000971"/>
    </source>
</evidence>
<dbReference type="PANTHER" id="PTHR45843">
    <property type="entry name" value="PEPTIDYL-PROLYL CIS-TRANS ISOMERASE-LIKE 4"/>
    <property type="match status" value="1"/>
</dbReference>
<evidence type="ECO:0000256" key="5">
    <source>
        <dbReference type="ARBA" id="ARBA00023235"/>
    </source>
</evidence>
<dbReference type="PANTHER" id="PTHR45843:SF1">
    <property type="entry name" value="PEPTIDYL-PROLYL CIS-TRANS ISOMERASE-LIKE 4"/>
    <property type="match status" value="1"/>
</dbReference>
<dbReference type="GO" id="GO:0005634">
    <property type="term" value="C:nucleus"/>
    <property type="evidence" value="ECO:0007669"/>
    <property type="project" value="UniProtKB-SubCell"/>
</dbReference>
<dbReference type="InterPro" id="IPR012677">
    <property type="entry name" value="Nucleotide-bd_a/b_plait_sf"/>
</dbReference>
<accession>A0A183E787</accession>
<comment type="subcellular location">
    <subcellularLocation>
        <location evidence="2">Nucleus</location>
    </subcellularLocation>
</comment>
<dbReference type="GO" id="GO:0003755">
    <property type="term" value="F:peptidyl-prolyl cis-trans isomerase activity"/>
    <property type="evidence" value="ECO:0007669"/>
    <property type="project" value="UniProtKB-KW"/>
</dbReference>
<evidence type="ECO:0000259" key="7">
    <source>
        <dbReference type="Pfam" id="PF00076"/>
    </source>
</evidence>
<evidence type="ECO:0000256" key="4">
    <source>
        <dbReference type="ARBA" id="ARBA00023110"/>
    </source>
</evidence>
<organism evidence="8">
    <name type="scientific">Gongylonema pulchrum</name>
    <dbReference type="NCBI Taxonomy" id="637853"/>
    <lineage>
        <taxon>Eukaryota</taxon>
        <taxon>Metazoa</taxon>
        <taxon>Ecdysozoa</taxon>
        <taxon>Nematoda</taxon>
        <taxon>Chromadorea</taxon>
        <taxon>Rhabditida</taxon>
        <taxon>Spirurina</taxon>
        <taxon>Spiruromorpha</taxon>
        <taxon>Spiruroidea</taxon>
        <taxon>Gongylonematidae</taxon>
        <taxon>Gongylonema</taxon>
    </lineage>
</organism>